<keyword evidence="3" id="KW-0233">DNA recombination</keyword>
<dbReference type="Pfam" id="PF13102">
    <property type="entry name" value="Phage_int_SAM_5"/>
    <property type="match status" value="1"/>
</dbReference>
<dbReference type="eggNOG" id="COG0582">
    <property type="taxonomic scope" value="Bacteria"/>
</dbReference>
<feature type="domain" description="Tyr recombinase" evidence="4">
    <location>
        <begin position="224"/>
        <end position="427"/>
    </location>
</feature>
<dbReference type="InterPro" id="IPR002104">
    <property type="entry name" value="Integrase_catalytic"/>
</dbReference>
<dbReference type="InterPro" id="IPR010998">
    <property type="entry name" value="Integrase_recombinase_N"/>
</dbReference>
<dbReference type="Gene3D" id="1.10.150.130">
    <property type="match status" value="1"/>
</dbReference>
<dbReference type="HOGENOM" id="CLU_033139_7_0_10"/>
<dbReference type="Pfam" id="PF00589">
    <property type="entry name" value="Phage_integrase"/>
    <property type="match status" value="1"/>
</dbReference>
<evidence type="ECO:0000313" key="6">
    <source>
        <dbReference type="Proteomes" id="UP000006052"/>
    </source>
</evidence>
<comment type="similarity">
    <text evidence="1">Belongs to the 'phage' integrase family.</text>
</comment>
<dbReference type="InterPro" id="IPR011010">
    <property type="entry name" value="DNA_brk_join_enz"/>
</dbReference>
<dbReference type="GO" id="GO:0003677">
    <property type="term" value="F:DNA binding"/>
    <property type="evidence" value="ECO:0007669"/>
    <property type="project" value="UniProtKB-KW"/>
</dbReference>
<sequence>MIKFYLATPQRERSAIILSVTFKGKQYRRTTKESTLVKFWNPQRQRVRVCRENRLANCTNDALELWCQAAQRAEVYFKKGYTIPSSRDFFEVVDEEYYKALERPVPSINTPESPSDYYSDYFERYIARYADARSIITIRHYRTVLNKLKQYEKMIRCRLQFEDININFYNQFRSWIYGQGYSDNYFGSLIKVIKQVYREAREVDHLHNLNGTAHKNFITVAKESDPVYLSVDELMKLYRLRITKNTVLNEWPDLCGEKAVRQRIATCELVRNRFLIGAFSGMRVSDFSRFSESNIVDGMIMMRTRKTDTPIAIPLHPVIQRILESDFDLSKTISDQKMNVYIKVVAKMAGIDEKVTICEHRGGELKEIRVEKYTLISTHTARRSFATHLQRSKVPLTAISKALGHKKVTTTMRYLRLGVDENAAILAGSSFFKDFEGEE</sequence>
<dbReference type="AlphaFoldDB" id="I3YML9"/>
<dbReference type="SUPFAM" id="SSF56349">
    <property type="entry name" value="DNA breaking-rejoining enzymes"/>
    <property type="match status" value="1"/>
</dbReference>
<dbReference type="RefSeq" id="WP_014775635.1">
    <property type="nucleotide sequence ID" value="NC_018011.1"/>
</dbReference>
<dbReference type="InterPro" id="IPR050090">
    <property type="entry name" value="Tyrosine_recombinase_XerCD"/>
</dbReference>
<dbReference type="GO" id="GO:0006310">
    <property type="term" value="P:DNA recombination"/>
    <property type="evidence" value="ECO:0007669"/>
    <property type="project" value="UniProtKB-KW"/>
</dbReference>
<dbReference type="PANTHER" id="PTHR30349">
    <property type="entry name" value="PHAGE INTEGRASE-RELATED"/>
    <property type="match status" value="1"/>
</dbReference>
<evidence type="ECO:0000256" key="2">
    <source>
        <dbReference type="ARBA" id="ARBA00023125"/>
    </source>
</evidence>
<dbReference type="KEGG" id="afd:Alfi_1920"/>
<proteinExistence type="inferred from homology"/>
<protein>
    <submittedName>
        <fullName evidence="5">Site-specific recombinase XerD</fullName>
    </submittedName>
</protein>
<dbReference type="CDD" id="cd01185">
    <property type="entry name" value="INTN1_C_like"/>
    <property type="match status" value="1"/>
</dbReference>
<gene>
    <name evidence="5" type="ordered locus">Alfi_1920</name>
</gene>
<evidence type="ECO:0000256" key="1">
    <source>
        <dbReference type="ARBA" id="ARBA00008857"/>
    </source>
</evidence>
<dbReference type="Gene3D" id="1.10.443.10">
    <property type="entry name" value="Intergrase catalytic core"/>
    <property type="match status" value="1"/>
</dbReference>
<accession>I3YML9</accession>
<keyword evidence="2" id="KW-0238">DNA-binding</keyword>
<dbReference type="PATRIC" id="fig|679935.3.peg.1853"/>
<reference evidence="6" key="1">
    <citation type="journal article" date="2013" name="Stand. Genomic Sci.">
        <title>Complete genome sequence of the bile-resistant pigment-producing anaerobe Alistipes finegoldii type strain (AHN2437(T)).</title>
        <authorList>
            <person name="Mavromatis K."/>
            <person name="Stackebrandt E."/>
            <person name="Munk C."/>
            <person name="Lapidus A."/>
            <person name="Nolan M."/>
            <person name="Lucas S."/>
            <person name="Hammon N."/>
            <person name="Deshpande S."/>
            <person name="Cheng J.F."/>
            <person name="Tapia R."/>
            <person name="Goodwin L.A."/>
            <person name="Pitluck S."/>
            <person name="Liolios K."/>
            <person name="Pagani I."/>
            <person name="Ivanova N."/>
            <person name="Mikhailova N."/>
            <person name="Huntemann M."/>
            <person name="Pati A."/>
            <person name="Chen A."/>
            <person name="Palaniappan K."/>
            <person name="Land M."/>
            <person name="Hauser L."/>
            <person name="Rohde M."/>
            <person name="Gronow S."/>
            <person name="Goker M."/>
            <person name="Detter J.C."/>
            <person name="Bristow J."/>
            <person name="Eisen J.A."/>
            <person name="Markowitz V."/>
            <person name="Hugenholtz P."/>
            <person name="Kyrpides N.C."/>
            <person name="Klenk H.P."/>
            <person name="Woyke T."/>
        </authorList>
    </citation>
    <scope>NUCLEOTIDE SEQUENCE</scope>
    <source>
        <strain evidence="6">DSM 17242 / JCM 16770 / AHN 2437 / CCUG 46020 / CIP 107999</strain>
    </source>
</reference>
<dbReference type="InterPro" id="IPR025269">
    <property type="entry name" value="SAM-like_dom"/>
</dbReference>
<name>I3YML9_ALIFI</name>
<dbReference type="STRING" id="679935.Alfi_1920"/>
<dbReference type="PROSITE" id="PS51898">
    <property type="entry name" value="TYR_RECOMBINASE"/>
    <property type="match status" value="1"/>
</dbReference>
<organism evidence="5 6">
    <name type="scientific">Alistipes finegoldii (strain DSM 17242 / JCM 16770 / CCUG 46020 / CIP 107999 / KCTC 15236 / AHN 2437)</name>
    <dbReference type="NCBI Taxonomy" id="679935"/>
    <lineage>
        <taxon>Bacteria</taxon>
        <taxon>Pseudomonadati</taxon>
        <taxon>Bacteroidota</taxon>
        <taxon>Bacteroidia</taxon>
        <taxon>Bacteroidales</taxon>
        <taxon>Rikenellaceae</taxon>
        <taxon>Alistipes</taxon>
    </lineage>
</organism>
<dbReference type="InterPro" id="IPR013762">
    <property type="entry name" value="Integrase-like_cat_sf"/>
</dbReference>
<dbReference type="Proteomes" id="UP000006052">
    <property type="component" value="Chromosome"/>
</dbReference>
<dbReference type="GO" id="GO:0015074">
    <property type="term" value="P:DNA integration"/>
    <property type="evidence" value="ECO:0007669"/>
    <property type="project" value="InterPro"/>
</dbReference>
<evidence type="ECO:0000313" key="5">
    <source>
        <dbReference type="EMBL" id="AFL78237.1"/>
    </source>
</evidence>
<dbReference type="EMBL" id="CP003274">
    <property type="protein sequence ID" value="AFL78237.1"/>
    <property type="molecule type" value="Genomic_DNA"/>
</dbReference>
<dbReference type="PANTHER" id="PTHR30349:SF64">
    <property type="entry name" value="PROPHAGE INTEGRASE INTD-RELATED"/>
    <property type="match status" value="1"/>
</dbReference>
<evidence type="ECO:0000259" key="4">
    <source>
        <dbReference type="PROSITE" id="PS51898"/>
    </source>
</evidence>
<evidence type="ECO:0000256" key="3">
    <source>
        <dbReference type="ARBA" id="ARBA00023172"/>
    </source>
</evidence>